<keyword evidence="1" id="KW-0812">Transmembrane</keyword>
<dbReference type="AlphaFoldDB" id="A0A195BLK2"/>
<evidence type="ECO:0000256" key="1">
    <source>
        <dbReference type="SAM" id="Phobius"/>
    </source>
</evidence>
<keyword evidence="1" id="KW-1133">Transmembrane helix</keyword>
<feature type="transmembrane region" description="Helical" evidence="1">
    <location>
        <begin position="62"/>
        <end position="85"/>
    </location>
</feature>
<feature type="non-terminal residue" evidence="2">
    <location>
        <position position="1"/>
    </location>
</feature>
<sequence>LKELKMCLHELSLVDDTMEAVNAPKKYQRLRKWIIRIIIGCSIHIFYYFPEPIYWLLTFTHYMNIHTIFDFCFLLFVYISSALIWETIVGCLSFKFHQINHHLHIFYSELFENNADYRRQNRFNLMCQRISETEDRKQCIWIIM</sequence>
<proteinExistence type="predicted"/>
<reference evidence="2 3" key="1">
    <citation type="submission" date="2015-09" db="EMBL/GenBank/DDBJ databases">
        <title>Atta colombica WGS genome.</title>
        <authorList>
            <person name="Nygaard S."/>
            <person name="Hu H."/>
            <person name="Boomsma J."/>
            <person name="Zhang G."/>
        </authorList>
    </citation>
    <scope>NUCLEOTIDE SEQUENCE [LARGE SCALE GENOMIC DNA]</scope>
    <source>
        <strain evidence="2">Treedump-2</strain>
        <tissue evidence="2">Whole body</tissue>
    </source>
</reference>
<feature type="transmembrane region" description="Helical" evidence="1">
    <location>
        <begin position="33"/>
        <end position="50"/>
    </location>
</feature>
<organism evidence="2 3">
    <name type="scientific">Atta colombica</name>
    <dbReference type="NCBI Taxonomy" id="520822"/>
    <lineage>
        <taxon>Eukaryota</taxon>
        <taxon>Metazoa</taxon>
        <taxon>Ecdysozoa</taxon>
        <taxon>Arthropoda</taxon>
        <taxon>Hexapoda</taxon>
        <taxon>Insecta</taxon>
        <taxon>Pterygota</taxon>
        <taxon>Neoptera</taxon>
        <taxon>Endopterygota</taxon>
        <taxon>Hymenoptera</taxon>
        <taxon>Apocrita</taxon>
        <taxon>Aculeata</taxon>
        <taxon>Formicoidea</taxon>
        <taxon>Formicidae</taxon>
        <taxon>Myrmicinae</taxon>
        <taxon>Atta</taxon>
    </lineage>
</organism>
<evidence type="ECO:0000313" key="3">
    <source>
        <dbReference type="Proteomes" id="UP000078540"/>
    </source>
</evidence>
<name>A0A195BLK2_9HYME</name>
<dbReference type="EMBL" id="KQ976450">
    <property type="protein sequence ID" value="KYM85746.1"/>
    <property type="molecule type" value="Genomic_DNA"/>
</dbReference>
<keyword evidence="1" id="KW-0472">Membrane</keyword>
<evidence type="ECO:0000313" key="2">
    <source>
        <dbReference type="EMBL" id="KYM85746.1"/>
    </source>
</evidence>
<gene>
    <name evidence="2" type="ORF">ALC53_04527</name>
</gene>
<protein>
    <submittedName>
        <fullName evidence="2">Uncharacterized protein</fullName>
    </submittedName>
</protein>
<dbReference type="Proteomes" id="UP000078540">
    <property type="component" value="Unassembled WGS sequence"/>
</dbReference>
<accession>A0A195BLK2</accession>
<keyword evidence="3" id="KW-1185">Reference proteome</keyword>